<keyword evidence="2" id="KW-1185">Reference proteome</keyword>
<evidence type="ECO:0000313" key="1">
    <source>
        <dbReference type="EMBL" id="GFT71582.1"/>
    </source>
</evidence>
<proteinExistence type="predicted"/>
<reference evidence="1" key="1">
    <citation type="submission" date="2020-08" db="EMBL/GenBank/DDBJ databases">
        <title>Multicomponent nature underlies the extraordinary mechanical properties of spider dragline silk.</title>
        <authorList>
            <person name="Kono N."/>
            <person name="Nakamura H."/>
            <person name="Mori M."/>
            <person name="Yoshida Y."/>
            <person name="Ohtoshi R."/>
            <person name="Malay A.D."/>
            <person name="Moran D.A.P."/>
            <person name="Tomita M."/>
            <person name="Numata K."/>
            <person name="Arakawa K."/>
        </authorList>
    </citation>
    <scope>NUCLEOTIDE SEQUENCE</scope>
</reference>
<dbReference type="Proteomes" id="UP000887013">
    <property type="component" value="Unassembled WGS sequence"/>
</dbReference>
<comment type="caution">
    <text evidence="1">The sequence shown here is derived from an EMBL/GenBank/DDBJ whole genome shotgun (WGS) entry which is preliminary data.</text>
</comment>
<organism evidence="1 2">
    <name type="scientific">Nephila pilipes</name>
    <name type="common">Giant wood spider</name>
    <name type="synonym">Nephila maculata</name>
    <dbReference type="NCBI Taxonomy" id="299642"/>
    <lineage>
        <taxon>Eukaryota</taxon>
        <taxon>Metazoa</taxon>
        <taxon>Ecdysozoa</taxon>
        <taxon>Arthropoda</taxon>
        <taxon>Chelicerata</taxon>
        <taxon>Arachnida</taxon>
        <taxon>Araneae</taxon>
        <taxon>Araneomorphae</taxon>
        <taxon>Entelegynae</taxon>
        <taxon>Araneoidea</taxon>
        <taxon>Nephilidae</taxon>
        <taxon>Nephila</taxon>
    </lineage>
</organism>
<dbReference type="EMBL" id="BMAW01070053">
    <property type="protein sequence ID" value="GFT71582.1"/>
    <property type="molecule type" value="Genomic_DNA"/>
</dbReference>
<evidence type="ECO:0000313" key="2">
    <source>
        <dbReference type="Proteomes" id="UP000887013"/>
    </source>
</evidence>
<name>A0A8X6PJD1_NEPPI</name>
<accession>A0A8X6PJD1</accession>
<sequence>MDATRRAGREFLKAVTSASLLTLVSAIISNRSFSIPALKRASPIGLGGGGGVVRGRSVVSPCSAAAYCRVGSTFRYPEMSGRGGGGGCFLIGCLALPNSATSLDRPKSLTRSLSLLRGRVEILRHYKNMSQICPNIIHTGTFFSDQWDNGRIVVSKLR</sequence>
<protein>
    <submittedName>
        <fullName evidence="1">Uncharacterized protein</fullName>
    </submittedName>
</protein>
<gene>
    <name evidence="1" type="ORF">NPIL_492601</name>
</gene>
<dbReference type="AlphaFoldDB" id="A0A8X6PJD1"/>